<gene>
    <name evidence="2" type="ORF">CLAFUR5_07008</name>
</gene>
<dbReference type="GeneID" id="71986886"/>
<reference evidence="2" key="2">
    <citation type="journal article" date="2022" name="Microb. Genom.">
        <title>A chromosome-scale genome assembly of the tomato pathogen Cladosporium fulvum reveals a compartmentalized genome architecture and the presence of a dispensable chromosome.</title>
        <authorList>
            <person name="Zaccaron A.Z."/>
            <person name="Chen L.H."/>
            <person name="Samaras A."/>
            <person name="Stergiopoulos I."/>
        </authorList>
    </citation>
    <scope>NUCLEOTIDE SEQUENCE</scope>
    <source>
        <strain evidence="2">Race5_Kim</strain>
    </source>
</reference>
<name>A0A9Q8PBI8_PASFU</name>
<sequence>MKRLRRILPGPVQKHPRSTWGRFREDVYYLLGAAVIILIGIIVVTGYVCYELAAEPSRRRKRERIKQAWGPGPPKPHSYQRLVDIEKSGGLAVSIETTRTEATIAKCADQTDSPLFALPTEVRLLIFEFVLIPSERLHDLHRPSPRRHQRCSYEMLLTCRLIWLEANALALRQAEPTFMHSGPDSFAHPGPEGLGSFTKMLTPNNLTHLNQIHVISDLRWLTSHWYVDTFNRLLGPWRPHRVRVTLWYLDPGLVTCPLGPDGTPITLLGVGGLGGAACALLNIASETGTEELDVEFVARAAWWFTELEQCVDSLRVDRHYLDRAPGWSLVSTEHGVQVTSQSPSGLNVVTRRCLWRRAPPSPVEVATPAEYSEAEAQNVKPSSSSHAEIQRMREIWDCQCSLLTFGDPIKNTTD</sequence>
<accession>A0A9Q8PBI8</accession>
<dbReference type="AlphaFoldDB" id="A0A9Q8PBI8"/>
<keyword evidence="1" id="KW-0812">Transmembrane</keyword>
<dbReference type="Proteomes" id="UP000756132">
    <property type="component" value="Chromosome 6"/>
</dbReference>
<reference evidence="2" key="1">
    <citation type="submission" date="2021-12" db="EMBL/GenBank/DDBJ databases">
        <authorList>
            <person name="Zaccaron A."/>
            <person name="Stergiopoulos I."/>
        </authorList>
    </citation>
    <scope>NUCLEOTIDE SEQUENCE</scope>
    <source>
        <strain evidence="2">Race5_Kim</strain>
    </source>
</reference>
<protein>
    <submittedName>
        <fullName evidence="2">Uncharacterized protein</fullName>
    </submittedName>
</protein>
<dbReference type="EMBL" id="CP090168">
    <property type="protein sequence ID" value="UJO19411.1"/>
    <property type="molecule type" value="Genomic_DNA"/>
</dbReference>
<keyword evidence="3" id="KW-1185">Reference proteome</keyword>
<dbReference type="RefSeq" id="XP_047763777.1">
    <property type="nucleotide sequence ID" value="XM_047906156.1"/>
</dbReference>
<keyword evidence="1" id="KW-1133">Transmembrane helix</keyword>
<evidence type="ECO:0000256" key="1">
    <source>
        <dbReference type="SAM" id="Phobius"/>
    </source>
</evidence>
<evidence type="ECO:0000313" key="2">
    <source>
        <dbReference type="EMBL" id="UJO19411.1"/>
    </source>
</evidence>
<dbReference type="OrthoDB" id="288942at2759"/>
<evidence type="ECO:0000313" key="3">
    <source>
        <dbReference type="Proteomes" id="UP000756132"/>
    </source>
</evidence>
<feature type="transmembrane region" description="Helical" evidence="1">
    <location>
        <begin position="27"/>
        <end position="48"/>
    </location>
</feature>
<keyword evidence="1" id="KW-0472">Membrane</keyword>
<organism evidence="2 3">
    <name type="scientific">Passalora fulva</name>
    <name type="common">Tomato leaf mold</name>
    <name type="synonym">Cladosporium fulvum</name>
    <dbReference type="NCBI Taxonomy" id="5499"/>
    <lineage>
        <taxon>Eukaryota</taxon>
        <taxon>Fungi</taxon>
        <taxon>Dikarya</taxon>
        <taxon>Ascomycota</taxon>
        <taxon>Pezizomycotina</taxon>
        <taxon>Dothideomycetes</taxon>
        <taxon>Dothideomycetidae</taxon>
        <taxon>Mycosphaerellales</taxon>
        <taxon>Mycosphaerellaceae</taxon>
        <taxon>Fulvia</taxon>
    </lineage>
</organism>
<proteinExistence type="predicted"/>
<dbReference type="KEGG" id="ffu:CLAFUR5_07008"/>